<keyword evidence="1" id="KW-1133">Transmembrane helix</keyword>
<keyword evidence="1" id="KW-0472">Membrane</keyword>
<accession>A0A4U1L5G0</accession>
<dbReference type="EMBL" id="SWKR01000002">
    <property type="protein sequence ID" value="TKD52159.1"/>
    <property type="molecule type" value="Genomic_DNA"/>
</dbReference>
<feature type="transmembrane region" description="Helical" evidence="1">
    <location>
        <begin position="12"/>
        <end position="29"/>
    </location>
</feature>
<evidence type="ECO:0000256" key="1">
    <source>
        <dbReference type="SAM" id="Phobius"/>
    </source>
</evidence>
<proteinExistence type="predicted"/>
<keyword evidence="1" id="KW-0812">Transmembrane</keyword>
<name>A0A4U1L5G0_9SPHN</name>
<organism evidence="2 3">
    <name type="scientific">Sphingomonas baiyangensis</name>
    <dbReference type="NCBI Taxonomy" id="2572576"/>
    <lineage>
        <taxon>Bacteria</taxon>
        <taxon>Pseudomonadati</taxon>
        <taxon>Pseudomonadota</taxon>
        <taxon>Alphaproteobacteria</taxon>
        <taxon>Sphingomonadales</taxon>
        <taxon>Sphingomonadaceae</taxon>
        <taxon>Sphingomonas</taxon>
    </lineage>
</organism>
<feature type="transmembrane region" description="Helical" evidence="1">
    <location>
        <begin position="41"/>
        <end position="65"/>
    </location>
</feature>
<gene>
    <name evidence="2" type="ORF">FBR43_07770</name>
</gene>
<dbReference type="Proteomes" id="UP000309138">
    <property type="component" value="Unassembled WGS sequence"/>
</dbReference>
<evidence type="ECO:0000313" key="3">
    <source>
        <dbReference type="Proteomes" id="UP000309138"/>
    </source>
</evidence>
<comment type="caution">
    <text evidence="2">The sequence shown here is derived from an EMBL/GenBank/DDBJ whole genome shotgun (WGS) entry which is preliminary data.</text>
</comment>
<sequence length="67" mass="7394">MQQAIWPQQPLWGAVVALLVVAVASGWADRRRAKRDDWNRVGLLPLPLVHMLALIGAFLLALLALRG</sequence>
<keyword evidence="3" id="KW-1185">Reference proteome</keyword>
<reference evidence="2 3" key="1">
    <citation type="submission" date="2019-04" db="EMBL/GenBank/DDBJ databases">
        <authorList>
            <person name="Yang Y."/>
            <person name="Wei D."/>
        </authorList>
    </citation>
    <scope>NUCLEOTIDE SEQUENCE [LARGE SCALE GENOMIC DNA]</scope>
    <source>
        <strain evidence="2 3">L-1-4w-11</strain>
    </source>
</reference>
<evidence type="ECO:0000313" key="2">
    <source>
        <dbReference type="EMBL" id="TKD52159.1"/>
    </source>
</evidence>
<protein>
    <submittedName>
        <fullName evidence="2">Uncharacterized protein</fullName>
    </submittedName>
</protein>
<dbReference type="AlphaFoldDB" id="A0A4U1L5G0"/>